<evidence type="ECO:0000313" key="1">
    <source>
        <dbReference type="EMBL" id="GAA4309116.1"/>
    </source>
</evidence>
<dbReference type="Pfam" id="PF13289">
    <property type="entry name" value="SIR2_2"/>
    <property type="match status" value="1"/>
</dbReference>
<name>A0ABP8FR78_9BACT</name>
<protein>
    <submittedName>
        <fullName evidence="1">SIR2 family protein</fullName>
    </submittedName>
</protein>
<dbReference type="RefSeq" id="WP_344978230.1">
    <property type="nucleotide sequence ID" value="NZ_BAABFN010000002.1"/>
</dbReference>
<reference evidence="2" key="1">
    <citation type="journal article" date="2019" name="Int. J. Syst. Evol. Microbiol.">
        <title>The Global Catalogue of Microorganisms (GCM) 10K type strain sequencing project: providing services to taxonomists for standard genome sequencing and annotation.</title>
        <authorList>
            <consortium name="The Broad Institute Genomics Platform"/>
            <consortium name="The Broad Institute Genome Sequencing Center for Infectious Disease"/>
            <person name="Wu L."/>
            <person name="Ma J."/>
        </authorList>
    </citation>
    <scope>NUCLEOTIDE SEQUENCE [LARGE SCALE GENOMIC DNA]</scope>
    <source>
        <strain evidence="2">JCM 17664</strain>
    </source>
</reference>
<evidence type="ECO:0000313" key="2">
    <source>
        <dbReference type="Proteomes" id="UP001501207"/>
    </source>
</evidence>
<sequence>MNNYKHNPLRELLEIRNQLSYTKRLGFLFGAGTSKAMGISDIASLTKKVEDSLQKDCKKDFDSIKKSLDNESQHIEAILNQIRLIRQLTNEKATKSFDGINGERATNLDKAICNKIYEIISGEEQTANLKIAKSFISWLNWVSRDFTKEIFTTNYDLILEKSFEDLLIPFYDGFIGAYEPFFCHETLDGKSKYDRPPISWIRLWKLHGSLGWFWKKKEDNTYRVIRLSSGAKEKLPDSELVIYPSRDKYESSRKQPFTSYFDRLKECLISGEGIFIISGYSFSDDHINEVIFNALNQNNRLQVIGFFYDDNPLEKIISEGKNFPNLTLIGPSKASISGIAGEWKHTKKGDLLDPFWDKDKLKLGDFKELVNFLILCSGIKDKIENQIK</sequence>
<proteinExistence type="predicted"/>
<comment type="caution">
    <text evidence="1">The sequence shown here is derived from an EMBL/GenBank/DDBJ whole genome shotgun (WGS) entry which is preliminary data.</text>
</comment>
<gene>
    <name evidence="1" type="ORF">GCM10023143_16940</name>
</gene>
<dbReference type="EMBL" id="BAABFN010000002">
    <property type="protein sequence ID" value="GAA4309116.1"/>
    <property type="molecule type" value="Genomic_DNA"/>
</dbReference>
<organism evidence="1 2">
    <name type="scientific">Compostibacter hankyongensis</name>
    <dbReference type="NCBI Taxonomy" id="1007089"/>
    <lineage>
        <taxon>Bacteria</taxon>
        <taxon>Pseudomonadati</taxon>
        <taxon>Bacteroidota</taxon>
        <taxon>Chitinophagia</taxon>
        <taxon>Chitinophagales</taxon>
        <taxon>Chitinophagaceae</taxon>
        <taxon>Compostibacter</taxon>
    </lineage>
</organism>
<keyword evidence="2" id="KW-1185">Reference proteome</keyword>
<accession>A0ABP8FR78</accession>
<dbReference type="Proteomes" id="UP001501207">
    <property type="component" value="Unassembled WGS sequence"/>
</dbReference>